<organism evidence="1 2">
    <name type="scientific">Streptomyces cellostaticus</name>
    <dbReference type="NCBI Taxonomy" id="67285"/>
    <lineage>
        <taxon>Bacteria</taxon>
        <taxon>Bacillati</taxon>
        <taxon>Actinomycetota</taxon>
        <taxon>Actinomycetes</taxon>
        <taxon>Kitasatosporales</taxon>
        <taxon>Streptomycetaceae</taxon>
        <taxon>Streptomyces</taxon>
    </lineage>
</organism>
<dbReference type="AlphaFoldDB" id="A0A101NBI4"/>
<dbReference type="EMBL" id="LMWL01000088">
    <property type="protein sequence ID" value="KUM90145.1"/>
    <property type="molecule type" value="Genomic_DNA"/>
</dbReference>
<dbReference type="RefSeq" id="WP_067009703.1">
    <property type="nucleotide sequence ID" value="NZ_BNDU01000008.1"/>
</dbReference>
<evidence type="ECO:0000313" key="2">
    <source>
        <dbReference type="Proteomes" id="UP000054241"/>
    </source>
</evidence>
<keyword evidence="2" id="KW-1185">Reference proteome</keyword>
<protein>
    <submittedName>
        <fullName evidence="1">Uncharacterized protein</fullName>
    </submittedName>
</protein>
<reference evidence="1 2" key="1">
    <citation type="submission" date="2015-10" db="EMBL/GenBank/DDBJ databases">
        <title>Draft genome sequence of Streptomyces cellostaticus DSM 40189, type strain for the species Streptomyces cellostaticus.</title>
        <authorList>
            <person name="Ruckert C."/>
            <person name="Winkler A."/>
            <person name="Kalinowski J."/>
            <person name="Kampfer P."/>
            <person name="Glaeser S."/>
        </authorList>
    </citation>
    <scope>NUCLEOTIDE SEQUENCE [LARGE SCALE GENOMIC DNA]</scope>
    <source>
        <strain evidence="1 2">DSM 40189</strain>
    </source>
</reference>
<name>A0A101NBI4_9ACTN</name>
<accession>A0A101NBI4</accession>
<gene>
    <name evidence="1" type="ORF">AQI88_39010</name>
</gene>
<dbReference type="Proteomes" id="UP000054241">
    <property type="component" value="Unassembled WGS sequence"/>
</dbReference>
<proteinExistence type="predicted"/>
<dbReference type="OrthoDB" id="3369278at2"/>
<dbReference type="STRING" id="67285.AQI88_39010"/>
<evidence type="ECO:0000313" key="1">
    <source>
        <dbReference type="EMBL" id="KUM90145.1"/>
    </source>
</evidence>
<comment type="caution">
    <text evidence="1">The sequence shown here is derived from an EMBL/GenBank/DDBJ whole genome shotgun (WGS) entry which is preliminary data.</text>
</comment>
<sequence>MTTEPHLLSLRIVVPPLGSRHGTVECRPIINGRDILADVFDKGPADDPRYLLAPDSPLHATDTPREVRLAEAECTEGCCGAVYVTIRREGQHVIWSGWRNPDEDDIDLPELRFDVNQYDVEIRRASTDHSWEWPARTVARLLEQRLRERVGWLTTWECELGAVSAWHWEPDQISVFLFHPGRSAIREDHPWLQFRMILPVSGDDPGDQAECLEARFTAEDPREVAEVCGGSKEFADQLGYPWPGPRRRARSAVEARITTRQE</sequence>